<evidence type="ECO:0000256" key="2">
    <source>
        <dbReference type="ARBA" id="ARBA00022833"/>
    </source>
</evidence>
<evidence type="ECO:0000313" key="7">
    <source>
        <dbReference type="Proteomes" id="UP000663829"/>
    </source>
</evidence>
<evidence type="ECO:0000256" key="1">
    <source>
        <dbReference type="ARBA" id="ARBA00022771"/>
    </source>
</evidence>
<proteinExistence type="predicted"/>
<evidence type="ECO:0000313" key="6">
    <source>
        <dbReference type="EMBL" id="CAF3969090.1"/>
    </source>
</evidence>
<dbReference type="PROSITE" id="PS50089">
    <property type="entry name" value="ZF_RING_2"/>
    <property type="match status" value="1"/>
</dbReference>
<dbReference type="EMBL" id="CAJNOQ010008716">
    <property type="protein sequence ID" value="CAF1204670.1"/>
    <property type="molecule type" value="Genomic_DNA"/>
</dbReference>
<protein>
    <recommendedName>
        <fullName evidence="4">RING-type domain-containing protein</fullName>
    </recommendedName>
</protein>
<sequence>MLPSRCDGANVGCWREGWQCEHRISQDDINKDIVLCSICHHLLWKPVTCKTCKNSFCYQCIHQRLNDLQTNNCPFGCEYEEQQCSSVILTLLSKLQIECSYKSYGCSAIVSYDLLEDHEQNCDYQQYHKQYYDVQQHLEEYEEVVLRCLECRTLYQRDDMKQQQHTKIQCLRQQMLSMQSIMEQSTKLRQATFSSILQKQQQQLNAIDENLNVQRDLFEQKLNSIVDKHQQQFNSVDENLKLQHDLFEQKLKSVVDKHRQQFNSVDENLKLQHDLFEQNLNSIVDKHQQQFNSVNETLNLQHDLFEQNLNSVVDKHQQQFNSVDENLKMQHDLFEQKLNAVVDKQQQQSQLAANKTDQKLNTIVYEQQQKLNAVADKQQRQLQEKTDKTDQKINTMIFKQQQQVKSIHETIDQKMKLQQDSTEQKLSANYVKQQQQIQEIESKVDETISGSVKNLKQQMADVIKRKLITFNDVANATTTYGRIPNGYHGLNWDNFWYLHESYANKNSGYPNAFRHGHYIAFNEGGRPMSMSSLPHATFNIFTFEANAAFYDSLQLTITGFRNQKEIYTKTVTLEYTKSQVYELNWWNIDKLQFKSFGGKLHRGCCDFKDFILSCLNLG</sequence>
<evidence type="ECO:0000256" key="3">
    <source>
        <dbReference type="PROSITE-ProRule" id="PRU00175"/>
    </source>
</evidence>
<gene>
    <name evidence="5" type="ORF">GPM918_LOCUS23901</name>
    <name evidence="6" type="ORF">SRO942_LOCUS23904</name>
</gene>
<evidence type="ECO:0000313" key="5">
    <source>
        <dbReference type="EMBL" id="CAF1204670.1"/>
    </source>
</evidence>
<dbReference type="Gene3D" id="3.30.40.10">
    <property type="entry name" value="Zinc/RING finger domain, C3HC4 (zinc finger)"/>
    <property type="match status" value="2"/>
</dbReference>
<dbReference type="Proteomes" id="UP000663829">
    <property type="component" value="Unassembled WGS sequence"/>
</dbReference>
<keyword evidence="1 3" id="KW-0479">Metal-binding</keyword>
<dbReference type="EMBL" id="CAJOBC010008720">
    <property type="protein sequence ID" value="CAF3969090.1"/>
    <property type="molecule type" value="Genomic_DNA"/>
</dbReference>
<dbReference type="Proteomes" id="UP000681722">
    <property type="component" value="Unassembled WGS sequence"/>
</dbReference>
<comment type="caution">
    <text evidence="5">The sequence shown here is derived from an EMBL/GenBank/DDBJ whole genome shotgun (WGS) entry which is preliminary data.</text>
</comment>
<keyword evidence="7" id="KW-1185">Reference proteome</keyword>
<dbReference type="SUPFAM" id="SSF49599">
    <property type="entry name" value="TRAF domain-like"/>
    <property type="match status" value="1"/>
</dbReference>
<dbReference type="GO" id="GO:0008270">
    <property type="term" value="F:zinc ion binding"/>
    <property type="evidence" value="ECO:0007669"/>
    <property type="project" value="UniProtKB-KW"/>
</dbReference>
<organism evidence="5 7">
    <name type="scientific">Didymodactylos carnosus</name>
    <dbReference type="NCBI Taxonomy" id="1234261"/>
    <lineage>
        <taxon>Eukaryota</taxon>
        <taxon>Metazoa</taxon>
        <taxon>Spiralia</taxon>
        <taxon>Gnathifera</taxon>
        <taxon>Rotifera</taxon>
        <taxon>Eurotatoria</taxon>
        <taxon>Bdelloidea</taxon>
        <taxon>Philodinida</taxon>
        <taxon>Philodinidae</taxon>
        <taxon>Didymodactylos</taxon>
    </lineage>
</organism>
<reference evidence="5" key="1">
    <citation type="submission" date="2021-02" db="EMBL/GenBank/DDBJ databases">
        <authorList>
            <person name="Nowell W R."/>
        </authorList>
    </citation>
    <scope>NUCLEOTIDE SEQUENCE</scope>
</reference>
<feature type="domain" description="RING-type" evidence="4">
    <location>
        <begin position="36"/>
        <end position="74"/>
    </location>
</feature>
<evidence type="ECO:0000259" key="4">
    <source>
        <dbReference type="PROSITE" id="PS50089"/>
    </source>
</evidence>
<dbReference type="OrthoDB" id="654191at2759"/>
<dbReference type="InterPro" id="IPR013083">
    <property type="entry name" value="Znf_RING/FYVE/PHD"/>
</dbReference>
<keyword evidence="1 3" id="KW-0863">Zinc-finger</keyword>
<dbReference type="InterPro" id="IPR001841">
    <property type="entry name" value="Znf_RING"/>
</dbReference>
<accession>A0A814WRP1</accession>
<dbReference type="SUPFAM" id="SSF57850">
    <property type="entry name" value="RING/U-box"/>
    <property type="match status" value="1"/>
</dbReference>
<keyword evidence="2" id="KW-0862">Zinc</keyword>
<dbReference type="AlphaFoldDB" id="A0A814WRP1"/>
<name>A0A814WRP1_9BILA</name>